<dbReference type="AlphaFoldDB" id="A0A395NKP8"/>
<organism evidence="2 3">
    <name type="scientific">Trichoderma arundinaceum</name>
    <dbReference type="NCBI Taxonomy" id="490622"/>
    <lineage>
        <taxon>Eukaryota</taxon>
        <taxon>Fungi</taxon>
        <taxon>Dikarya</taxon>
        <taxon>Ascomycota</taxon>
        <taxon>Pezizomycotina</taxon>
        <taxon>Sordariomycetes</taxon>
        <taxon>Hypocreomycetidae</taxon>
        <taxon>Hypocreales</taxon>
        <taxon>Hypocreaceae</taxon>
        <taxon>Trichoderma</taxon>
    </lineage>
</organism>
<evidence type="ECO:0000313" key="2">
    <source>
        <dbReference type="EMBL" id="RFU76620.1"/>
    </source>
</evidence>
<sequence length="288" mass="31418">MVQLPSRNPCPNPNLPPLRLDLSDTIVSPSHELYSQAMSALKAYWKQAINMTLEDQKEYIRLFEDGVYLTDGATQNNASNHVLYTELENRPNWATYVMLRSQYEHAQVKKLDANLIETFGTLDINDFTSDYNAHTTVQKETGKQAVQKATGKQATLRSLLGRAPERTNSLTLKRNNTGAVSTTTAPPKPKVPSASSTKATPSNPKTPSASLITTTPLKRKAASTLSINATPSKRKRPALDVQPLLSPNSASLSDLTATIASFPDSSAINSRILELVASLVETINEIKA</sequence>
<evidence type="ECO:0000313" key="3">
    <source>
        <dbReference type="Proteomes" id="UP000266272"/>
    </source>
</evidence>
<accession>A0A395NKP8</accession>
<evidence type="ECO:0000256" key="1">
    <source>
        <dbReference type="SAM" id="MobiDB-lite"/>
    </source>
</evidence>
<feature type="region of interest" description="Disordered" evidence="1">
    <location>
        <begin position="161"/>
        <end position="239"/>
    </location>
</feature>
<proteinExistence type="predicted"/>
<comment type="caution">
    <text evidence="2">The sequence shown here is derived from an EMBL/GenBank/DDBJ whole genome shotgun (WGS) entry which is preliminary data.</text>
</comment>
<feature type="compositionally biased region" description="Polar residues" evidence="1">
    <location>
        <begin position="200"/>
        <end position="216"/>
    </location>
</feature>
<reference evidence="2 3" key="1">
    <citation type="journal article" date="2018" name="PLoS Pathog.">
        <title>Evolution of structural diversity of trichothecenes, a family of toxins produced by plant pathogenic and entomopathogenic fungi.</title>
        <authorList>
            <person name="Proctor R.H."/>
            <person name="McCormick S.P."/>
            <person name="Kim H.S."/>
            <person name="Cardoza R.E."/>
            <person name="Stanley A.M."/>
            <person name="Lindo L."/>
            <person name="Kelly A."/>
            <person name="Brown D.W."/>
            <person name="Lee T."/>
            <person name="Vaughan M.M."/>
            <person name="Alexander N.J."/>
            <person name="Busman M."/>
            <person name="Gutierrez S."/>
        </authorList>
    </citation>
    <scope>NUCLEOTIDE SEQUENCE [LARGE SCALE GENOMIC DNA]</scope>
    <source>
        <strain evidence="2 3">IBT 40837</strain>
    </source>
</reference>
<gene>
    <name evidence="2" type="ORF">TARUN_5621</name>
</gene>
<protein>
    <submittedName>
        <fullName evidence="2">Uncharacterized protein</fullName>
    </submittedName>
</protein>
<feature type="compositionally biased region" description="Low complexity" evidence="1">
    <location>
        <begin position="179"/>
        <end position="199"/>
    </location>
</feature>
<feature type="compositionally biased region" description="Polar residues" evidence="1">
    <location>
        <begin position="166"/>
        <end position="178"/>
    </location>
</feature>
<dbReference type="Proteomes" id="UP000266272">
    <property type="component" value="Unassembled WGS sequence"/>
</dbReference>
<keyword evidence="3" id="KW-1185">Reference proteome</keyword>
<dbReference type="OrthoDB" id="4898261at2759"/>
<name>A0A395NKP8_TRIAR</name>
<dbReference type="EMBL" id="PXOA01000335">
    <property type="protein sequence ID" value="RFU76620.1"/>
    <property type="molecule type" value="Genomic_DNA"/>
</dbReference>